<proteinExistence type="predicted"/>
<dbReference type="RefSeq" id="WP_138696237.1">
    <property type="nucleotide sequence ID" value="NZ_JBHSAZ010000114.1"/>
</dbReference>
<evidence type="ECO:0000313" key="1">
    <source>
        <dbReference type="EMBL" id="TMR24620.1"/>
    </source>
</evidence>
<gene>
    <name evidence="1" type="ORF">ETD85_46385</name>
</gene>
<accession>A0A5S4GET3</accession>
<dbReference type="OrthoDB" id="1550811at2"/>
<evidence type="ECO:0000313" key="2">
    <source>
        <dbReference type="Proteomes" id="UP000306628"/>
    </source>
</evidence>
<comment type="caution">
    <text evidence="1">The sequence shown here is derived from an EMBL/GenBank/DDBJ whole genome shotgun (WGS) entry which is preliminary data.</text>
</comment>
<organism evidence="1 2">
    <name type="scientific">Nonomuraea zeae</name>
    <dbReference type="NCBI Taxonomy" id="1642303"/>
    <lineage>
        <taxon>Bacteria</taxon>
        <taxon>Bacillati</taxon>
        <taxon>Actinomycetota</taxon>
        <taxon>Actinomycetes</taxon>
        <taxon>Streptosporangiales</taxon>
        <taxon>Streptosporangiaceae</taxon>
        <taxon>Nonomuraea</taxon>
    </lineage>
</organism>
<name>A0A5S4GET3_9ACTN</name>
<dbReference type="AlphaFoldDB" id="A0A5S4GET3"/>
<dbReference type="Pfam" id="PF10946">
    <property type="entry name" value="DUF2625"/>
    <property type="match status" value="1"/>
</dbReference>
<keyword evidence="2" id="KW-1185">Reference proteome</keyword>
<dbReference type="NCBIfam" id="NF008496">
    <property type="entry name" value="PRK11408.1-3"/>
    <property type="match status" value="1"/>
</dbReference>
<dbReference type="Proteomes" id="UP000306628">
    <property type="component" value="Unassembled WGS sequence"/>
</dbReference>
<dbReference type="EMBL" id="VCKX01000238">
    <property type="protein sequence ID" value="TMR24620.1"/>
    <property type="molecule type" value="Genomic_DNA"/>
</dbReference>
<dbReference type="InterPro" id="IPR021239">
    <property type="entry name" value="DUF2625"/>
</dbReference>
<protein>
    <submittedName>
        <fullName evidence="1">DUF2625 family protein</fullName>
    </submittedName>
</protein>
<sequence length="242" mass="25683">MRELDELIDVDDPAWPELRELLATAAVPLRTLPVDRGEAHRSVLQLQVTARSFLGALALNTGGLIVDDGWVRVFGGGSGGGGDVLPSLAQVNQFPAVFDPGWRPAAGLVVGHDVLGGVFAVNGPDPAAAGRPGEPGQVTYFAPDTLEWESMEMSHSAWTSWLLSDRPARFYEGLRWPGWRPEAAALASSLGITVHPCLWSEEARADLAATTRAAVPMRQVLGLAADFARQLGLTEPGFLGAA</sequence>
<reference evidence="1 2" key="1">
    <citation type="submission" date="2019-05" db="EMBL/GenBank/DDBJ databases">
        <title>Draft genome sequence of Nonomuraea zeae DSM 100528.</title>
        <authorList>
            <person name="Saricaoglu S."/>
            <person name="Isik K."/>
        </authorList>
    </citation>
    <scope>NUCLEOTIDE SEQUENCE [LARGE SCALE GENOMIC DNA]</scope>
    <source>
        <strain evidence="1 2">DSM 100528</strain>
    </source>
</reference>